<dbReference type="EMBL" id="JAQQBS010001438">
    <property type="protein sequence ID" value="KAK0157215.1"/>
    <property type="molecule type" value="Genomic_DNA"/>
</dbReference>
<gene>
    <name evidence="2" type="ORF">PV328_011742</name>
</gene>
<feature type="region of interest" description="Disordered" evidence="1">
    <location>
        <begin position="1"/>
        <end position="89"/>
    </location>
</feature>
<reference evidence="2" key="2">
    <citation type="submission" date="2023-03" db="EMBL/GenBank/DDBJ databases">
        <authorList>
            <person name="Inwood S.N."/>
            <person name="Skelly J.G."/>
            <person name="Guhlin J."/>
            <person name="Harrop T.W.R."/>
            <person name="Goldson S.G."/>
            <person name="Dearden P.K."/>
        </authorList>
    </citation>
    <scope>NUCLEOTIDE SEQUENCE</scope>
    <source>
        <strain evidence="2">Irish</strain>
        <tissue evidence="2">Whole body</tissue>
    </source>
</reference>
<reference evidence="2" key="1">
    <citation type="journal article" date="2023" name="bioRxiv">
        <title>Scaffold-level genome assemblies of two parasitoid biocontrol wasps reveal the parthenogenesis mechanism and an associated novel virus.</title>
        <authorList>
            <person name="Inwood S."/>
            <person name="Skelly J."/>
            <person name="Guhlin J."/>
            <person name="Harrop T."/>
            <person name="Goldson S."/>
            <person name="Dearden P."/>
        </authorList>
    </citation>
    <scope>NUCLEOTIDE SEQUENCE</scope>
    <source>
        <strain evidence="2">Irish</strain>
        <tissue evidence="2">Whole body</tissue>
    </source>
</reference>
<organism evidence="2 3">
    <name type="scientific">Microctonus aethiopoides</name>
    <dbReference type="NCBI Taxonomy" id="144406"/>
    <lineage>
        <taxon>Eukaryota</taxon>
        <taxon>Metazoa</taxon>
        <taxon>Ecdysozoa</taxon>
        <taxon>Arthropoda</taxon>
        <taxon>Hexapoda</taxon>
        <taxon>Insecta</taxon>
        <taxon>Pterygota</taxon>
        <taxon>Neoptera</taxon>
        <taxon>Endopterygota</taxon>
        <taxon>Hymenoptera</taxon>
        <taxon>Apocrita</taxon>
        <taxon>Ichneumonoidea</taxon>
        <taxon>Braconidae</taxon>
        <taxon>Euphorinae</taxon>
        <taxon>Microctonus</taxon>
    </lineage>
</organism>
<accession>A0AA39EXA4</accession>
<dbReference type="AlphaFoldDB" id="A0AA39EXA4"/>
<comment type="caution">
    <text evidence="2">The sequence shown here is derived from an EMBL/GenBank/DDBJ whole genome shotgun (WGS) entry which is preliminary data.</text>
</comment>
<evidence type="ECO:0000256" key="1">
    <source>
        <dbReference type="SAM" id="MobiDB-lite"/>
    </source>
</evidence>
<feature type="non-terminal residue" evidence="2">
    <location>
        <position position="233"/>
    </location>
</feature>
<feature type="region of interest" description="Disordered" evidence="1">
    <location>
        <begin position="209"/>
        <end position="233"/>
    </location>
</feature>
<evidence type="ECO:0000313" key="3">
    <source>
        <dbReference type="Proteomes" id="UP001168990"/>
    </source>
</evidence>
<protein>
    <submittedName>
        <fullName evidence="2">Uncharacterized protein</fullName>
    </submittedName>
</protein>
<keyword evidence="3" id="KW-1185">Reference proteome</keyword>
<dbReference type="Proteomes" id="UP001168990">
    <property type="component" value="Unassembled WGS sequence"/>
</dbReference>
<proteinExistence type="predicted"/>
<name>A0AA39EXA4_9HYME</name>
<evidence type="ECO:0000313" key="2">
    <source>
        <dbReference type="EMBL" id="KAK0157215.1"/>
    </source>
</evidence>
<sequence length="233" mass="25177">VEAPSGVSDPLTQALRALETSRSGQTPQLGHPETTVLMDTTTGPDGSIPAGSSIPKDSMKTRSSRGSAKKMARKAKAERELQSASHTELTLNVKVPQRGGSLVGSNNCGGGTGDKDGIAPLNLKRRRYETVTPPEIRKQIKKNRGAQPLSFREAVLADRSLAIVPVGYPERTLGLEEAHKRDRDFAWTNYIQAFRAGIEGLHLCQQKTAGNQTGSPLHQGLSRSSSQDKSWRQ</sequence>